<comment type="caution">
    <text evidence="4">The sequence shown here is derived from an EMBL/GenBank/DDBJ whole genome shotgun (WGS) entry which is preliminary data.</text>
</comment>
<reference evidence="4 5" key="1">
    <citation type="submission" date="2018-11" db="EMBL/GenBank/DDBJ databases">
        <title>Genomic Encyclopedia of Type Strains, Phase IV (KMG-IV): sequencing the most valuable type-strain genomes for metagenomic binning, comparative biology and taxonomic classification.</title>
        <authorList>
            <person name="Goeker M."/>
        </authorList>
    </citation>
    <scope>NUCLEOTIDE SEQUENCE [LARGE SCALE GENOMIC DNA]</scope>
    <source>
        <strain evidence="4 5">DSM 101684</strain>
    </source>
</reference>
<keyword evidence="5" id="KW-1185">Reference proteome</keyword>
<dbReference type="Gene3D" id="1.20.120.1600">
    <property type="match status" value="1"/>
</dbReference>
<protein>
    <submittedName>
        <fullName evidence="4">Putative hydrolase of the HAD superfamily</fullName>
    </submittedName>
</protein>
<dbReference type="InterPro" id="IPR036412">
    <property type="entry name" value="HAD-like_sf"/>
</dbReference>
<dbReference type="SUPFAM" id="SSF56784">
    <property type="entry name" value="HAD-like"/>
    <property type="match status" value="1"/>
</dbReference>
<evidence type="ECO:0000256" key="2">
    <source>
        <dbReference type="ARBA" id="ARBA00022801"/>
    </source>
</evidence>
<dbReference type="InterPro" id="IPR006439">
    <property type="entry name" value="HAD-SF_hydro_IA"/>
</dbReference>
<dbReference type="InterPro" id="IPR023214">
    <property type="entry name" value="HAD_sf"/>
</dbReference>
<dbReference type="Gene3D" id="3.40.50.1000">
    <property type="entry name" value="HAD superfamily/HAD-like"/>
    <property type="match status" value="1"/>
</dbReference>
<evidence type="ECO:0000313" key="4">
    <source>
        <dbReference type="EMBL" id="RPE72649.1"/>
    </source>
</evidence>
<proteinExistence type="predicted"/>
<name>A0A3N4UYL3_9BURK</name>
<dbReference type="Proteomes" id="UP000272193">
    <property type="component" value="Unassembled WGS sequence"/>
</dbReference>
<dbReference type="NCBIfam" id="TIGR01549">
    <property type="entry name" value="HAD-SF-IA-v1"/>
    <property type="match status" value="1"/>
</dbReference>
<keyword evidence="3" id="KW-0460">Magnesium</keyword>
<dbReference type="EMBL" id="RKQL01000001">
    <property type="protein sequence ID" value="RPE72649.1"/>
    <property type="molecule type" value="Genomic_DNA"/>
</dbReference>
<dbReference type="PRINTS" id="PR00413">
    <property type="entry name" value="HADHALOGNASE"/>
</dbReference>
<dbReference type="GO" id="GO:0016787">
    <property type="term" value="F:hydrolase activity"/>
    <property type="evidence" value="ECO:0007669"/>
    <property type="project" value="UniProtKB-KW"/>
</dbReference>
<dbReference type="GO" id="GO:0009231">
    <property type="term" value="P:riboflavin biosynthetic process"/>
    <property type="evidence" value="ECO:0007669"/>
    <property type="project" value="TreeGrafter"/>
</dbReference>
<evidence type="ECO:0000256" key="3">
    <source>
        <dbReference type="ARBA" id="ARBA00022842"/>
    </source>
</evidence>
<dbReference type="PANTHER" id="PTHR46470:SF4">
    <property type="entry name" value="5-AMINO-6-(5-PHOSPHO-D-RIBITYLAMINO)URACIL PHOSPHATASE YIGB"/>
    <property type="match status" value="1"/>
</dbReference>
<sequence length="235" mass="25207">MAGVGLDVGRIRAITLDLDDTLWPIWPTISRAEQALTAWLVRHAPAAGALASQPGVTRAMRLAVEAERPDLAHDLGALRLEALRALLRRAGEDVALAEAAFEVFLEERHRVDFFADAIDALELLSARYPVVALSNGNACVHRIGIGHRFCAAVSAREIGYGKPDRRIFLAGAAAAGVPPEAVLHVGDDAELDGRGALDAGMQLAWVNRTGLAWPDPTRRPHAVVTDLRQLCALLS</sequence>
<gene>
    <name evidence="4" type="ORF">EDC62_0350</name>
</gene>
<dbReference type="OrthoDB" id="367448at2"/>
<dbReference type="Pfam" id="PF00702">
    <property type="entry name" value="Hydrolase"/>
    <property type="match status" value="1"/>
</dbReference>
<dbReference type="InterPro" id="IPR051400">
    <property type="entry name" value="HAD-like_hydrolase"/>
</dbReference>
<dbReference type="SFLD" id="SFLDS00003">
    <property type="entry name" value="Haloacid_Dehalogenase"/>
    <property type="match status" value="1"/>
</dbReference>
<organism evidence="4 5">
    <name type="scientific">Tibeticola sediminis</name>
    <dbReference type="NCBI Taxonomy" id="1917811"/>
    <lineage>
        <taxon>Bacteria</taxon>
        <taxon>Pseudomonadati</taxon>
        <taxon>Pseudomonadota</taxon>
        <taxon>Betaproteobacteria</taxon>
        <taxon>Burkholderiales</taxon>
        <taxon>Comamonadaceae</taxon>
        <taxon>Tibeticola</taxon>
    </lineage>
</organism>
<evidence type="ECO:0000313" key="5">
    <source>
        <dbReference type="Proteomes" id="UP000272193"/>
    </source>
</evidence>
<keyword evidence="2 4" id="KW-0378">Hydrolase</keyword>
<comment type="cofactor">
    <cofactor evidence="1">
        <name>Mg(2+)</name>
        <dbReference type="ChEBI" id="CHEBI:18420"/>
    </cofactor>
</comment>
<dbReference type="RefSeq" id="WP_124219767.1">
    <property type="nucleotide sequence ID" value="NZ_RKQL01000001.1"/>
</dbReference>
<evidence type="ECO:0000256" key="1">
    <source>
        <dbReference type="ARBA" id="ARBA00001946"/>
    </source>
</evidence>
<accession>A0A3N4UYL3</accession>
<dbReference type="NCBIfam" id="TIGR01509">
    <property type="entry name" value="HAD-SF-IA-v3"/>
    <property type="match status" value="1"/>
</dbReference>
<dbReference type="SFLD" id="SFLDG01129">
    <property type="entry name" value="C1.5:_HAD__Beta-PGM__Phosphata"/>
    <property type="match status" value="1"/>
</dbReference>
<dbReference type="PANTHER" id="PTHR46470">
    <property type="entry name" value="N-ACYLNEURAMINATE-9-PHOSPHATASE"/>
    <property type="match status" value="1"/>
</dbReference>
<dbReference type="AlphaFoldDB" id="A0A3N4UYL3"/>